<evidence type="ECO:0008006" key="4">
    <source>
        <dbReference type="Google" id="ProtNLM"/>
    </source>
</evidence>
<evidence type="ECO:0000256" key="1">
    <source>
        <dbReference type="SAM" id="Phobius"/>
    </source>
</evidence>
<accession>A0A1X7K754</accession>
<evidence type="ECO:0000313" key="3">
    <source>
        <dbReference type="Proteomes" id="UP000193804"/>
    </source>
</evidence>
<dbReference type="AlphaFoldDB" id="A0A1X7K754"/>
<feature type="transmembrane region" description="Helical" evidence="1">
    <location>
        <begin position="15"/>
        <end position="35"/>
    </location>
</feature>
<dbReference type="InterPro" id="IPR029058">
    <property type="entry name" value="AB_hydrolase_fold"/>
</dbReference>
<reference evidence="3" key="1">
    <citation type="submission" date="2017-04" db="EMBL/GenBank/DDBJ databases">
        <authorList>
            <person name="Varghese N."/>
            <person name="Submissions S."/>
        </authorList>
    </citation>
    <scope>NUCLEOTIDE SEQUENCE [LARGE SCALE GENOMIC DNA]</scope>
    <source>
        <strain evidence="3">DSM 4125</strain>
    </source>
</reference>
<keyword evidence="3" id="KW-1185">Reference proteome</keyword>
<sequence>MSLTLNKIQGIEKSAFLRLNFIITTTSAMLFSLLLSCGRQEERVIFFLHNRFLETHDLNEIHPEFGRTEYYEIIQEFEKNNFTVISEKRDANLNARDYATGIVDQIDSLIRKGIEPNKITVVGTSQGGYIAQYVSTFCNNPNLNFVFIASFRESDLQNIPEINYCGNILTIYEKSDPYGVSAVERKRRSSCEIVNFKEIELETGLGHGFLFKPLKDWIEPTIEWAKGNYNII</sequence>
<protein>
    <recommendedName>
        <fullName evidence="4">Alpha/beta hydrolase family protein</fullName>
    </recommendedName>
</protein>
<gene>
    <name evidence="2" type="ORF">SAMN05661096_02412</name>
</gene>
<dbReference type="Proteomes" id="UP000193804">
    <property type="component" value="Unassembled WGS sequence"/>
</dbReference>
<dbReference type="SUPFAM" id="SSF53474">
    <property type="entry name" value="alpha/beta-Hydrolases"/>
    <property type="match status" value="1"/>
</dbReference>
<dbReference type="RefSeq" id="WP_245830857.1">
    <property type="nucleotide sequence ID" value="NZ_FXAW01000004.1"/>
</dbReference>
<dbReference type="EMBL" id="FXAW01000004">
    <property type="protein sequence ID" value="SMG36205.1"/>
    <property type="molecule type" value="Genomic_DNA"/>
</dbReference>
<name>A0A1X7K754_9BACT</name>
<keyword evidence="1" id="KW-0472">Membrane</keyword>
<dbReference type="STRING" id="1028.SAMN05661096_02412"/>
<organism evidence="2 3">
    <name type="scientific">Marivirga sericea</name>
    <dbReference type="NCBI Taxonomy" id="1028"/>
    <lineage>
        <taxon>Bacteria</taxon>
        <taxon>Pseudomonadati</taxon>
        <taxon>Bacteroidota</taxon>
        <taxon>Cytophagia</taxon>
        <taxon>Cytophagales</taxon>
        <taxon>Marivirgaceae</taxon>
        <taxon>Marivirga</taxon>
    </lineage>
</organism>
<evidence type="ECO:0000313" key="2">
    <source>
        <dbReference type="EMBL" id="SMG36205.1"/>
    </source>
</evidence>
<proteinExistence type="predicted"/>
<keyword evidence="1" id="KW-0812">Transmembrane</keyword>
<keyword evidence="1" id="KW-1133">Transmembrane helix</keyword>
<dbReference type="Gene3D" id="3.40.50.1820">
    <property type="entry name" value="alpha/beta hydrolase"/>
    <property type="match status" value="1"/>
</dbReference>